<dbReference type="Gene3D" id="1.25.40.10">
    <property type="entry name" value="Tetratricopeptide repeat domain"/>
    <property type="match status" value="1"/>
</dbReference>
<feature type="region of interest" description="Disordered" evidence="2">
    <location>
        <begin position="355"/>
        <end position="392"/>
    </location>
</feature>
<dbReference type="PANTHER" id="PTHR47447:SF17">
    <property type="entry name" value="OS12G0638900 PROTEIN"/>
    <property type="match status" value="1"/>
</dbReference>
<dbReference type="PANTHER" id="PTHR47447">
    <property type="entry name" value="OS03G0856100 PROTEIN"/>
    <property type="match status" value="1"/>
</dbReference>
<feature type="compositionally biased region" description="Low complexity" evidence="2">
    <location>
        <begin position="355"/>
        <end position="381"/>
    </location>
</feature>
<organism evidence="4 5">
    <name type="scientific">Acanthamoeba castellanii (strain ATCC 30010 / Neff)</name>
    <dbReference type="NCBI Taxonomy" id="1257118"/>
    <lineage>
        <taxon>Eukaryota</taxon>
        <taxon>Amoebozoa</taxon>
        <taxon>Discosea</taxon>
        <taxon>Longamoebia</taxon>
        <taxon>Centramoebida</taxon>
        <taxon>Acanthamoebidae</taxon>
        <taxon>Acanthamoeba</taxon>
    </lineage>
</organism>
<keyword evidence="1" id="KW-0677">Repeat</keyword>
<evidence type="ECO:0000259" key="3">
    <source>
        <dbReference type="Pfam" id="PF17177"/>
    </source>
</evidence>
<dbReference type="KEGG" id="acan:ACA1_295820"/>
<reference evidence="4 5" key="1">
    <citation type="journal article" date="2013" name="Genome Biol.">
        <title>Genome of Acanthamoeba castellanii highlights extensive lateral gene transfer and early evolution of tyrosine kinase signaling.</title>
        <authorList>
            <person name="Clarke M."/>
            <person name="Lohan A.J."/>
            <person name="Liu B."/>
            <person name="Lagkouvardos I."/>
            <person name="Roy S."/>
            <person name="Zafar N."/>
            <person name="Bertelli C."/>
            <person name="Schilde C."/>
            <person name="Kianianmomeni A."/>
            <person name="Burglin T.R."/>
            <person name="Frech C."/>
            <person name="Turcotte B."/>
            <person name="Kopec K.O."/>
            <person name="Synnott J.M."/>
            <person name="Choo C."/>
            <person name="Paponov I."/>
            <person name="Finkler A."/>
            <person name="Soon Heng Tan C."/>
            <person name="Hutchins A.P."/>
            <person name="Weinmeier T."/>
            <person name="Rattei T."/>
            <person name="Chu J.S."/>
            <person name="Gimenez G."/>
            <person name="Irimia M."/>
            <person name="Rigden D.J."/>
            <person name="Fitzpatrick D.A."/>
            <person name="Lorenzo-Morales J."/>
            <person name="Bateman A."/>
            <person name="Chiu C.H."/>
            <person name="Tang P."/>
            <person name="Hegemann P."/>
            <person name="Fromm H."/>
            <person name="Raoult D."/>
            <person name="Greub G."/>
            <person name="Miranda-Saavedra D."/>
            <person name="Chen N."/>
            <person name="Nash P."/>
            <person name="Ginger M.L."/>
            <person name="Horn M."/>
            <person name="Schaap P."/>
            <person name="Caler L."/>
            <person name="Loftus B."/>
        </authorList>
    </citation>
    <scope>NUCLEOTIDE SEQUENCE [LARGE SCALE GENOMIC DNA]</scope>
    <source>
        <strain evidence="4 5">Neff</strain>
    </source>
</reference>
<sequence>MLMRRSFRQASPRPSALLSSVAAGREGSARLALAATSSQQLWSTRALATMPISATLREAQKKLDGNGLAGIERLTAEEAYEVLQSRFAEYGTIRAGFVTHLFRKAQTPAHLDRALEAFYFAQSQLVEPNEHMIWEIIHACRRAGEPRRALELFVNSAKYRVWPLARQFNRLMADFMAAGDHEGAVLTYGALRKRQVVPNAQTFGLLVRAHAAQGNADQALAAADEAKRALQTETLPGPVADALMGVHWKAQNFEGLRSLVEQTSDTTRSLDGALYASLAHLQANNVSAAADLVRQAVTATPATTEQFEKWANTLAEEATSANLAQPAAGLLRALTGVAPADAALEELAAQLDAEAASAAAAAAAPETTEQAADSEPAAAEADGAEKKEEAQA</sequence>
<feature type="domain" description="PROP1-like PPR" evidence="3">
    <location>
        <begin position="104"/>
        <end position="229"/>
    </location>
</feature>
<evidence type="ECO:0000256" key="2">
    <source>
        <dbReference type="SAM" id="MobiDB-lite"/>
    </source>
</evidence>
<dbReference type="AlphaFoldDB" id="L8HJW1"/>
<dbReference type="RefSeq" id="XP_004368250.1">
    <property type="nucleotide sequence ID" value="XM_004368193.1"/>
</dbReference>
<dbReference type="EMBL" id="KB007805">
    <property type="protein sequence ID" value="ELR25495.1"/>
    <property type="molecule type" value="Genomic_DNA"/>
</dbReference>
<dbReference type="Proteomes" id="UP000011083">
    <property type="component" value="Unassembled WGS sequence"/>
</dbReference>
<dbReference type="InterPro" id="IPR033443">
    <property type="entry name" value="PROP1-like_PPR_dom"/>
</dbReference>
<dbReference type="Pfam" id="PF17177">
    <property type="entry name" value="PPR_long"/>
    <property type="match status" value="1"/>
</dbReference>
<gene>
    <name evidence="4" type="ORF">ACA1_295820</name>
</gene>
<dbReference type="STRING" id="1257118.L8HJW1"/>
<evidence type="ECO:0000313" key="4">
    <source>
        <dbReference type="EMBL" id="ELR25495.1"/>
    </source>
</evidence>
<evidence type="ECO:0000256" key="1">
    <source>
        <dbReference type="ARBA" id="ARBA00022737"/>
    </source>
</evidence>
<feature type="compositionally biased region" description="Basic and acidic residues" evidence="2">
    <location>
        <begin position="383"/>
        <end position="392"/>
    </location>
</feature>
<accession>L8HJW1</accession>
<name>L8HJW1_ACACF</name>
<dbReference type="InterPro" id="IPR011990">
    <property type="entry name" value="TPR-like_helical_dom_sf"/>
</dbReference>
<dbReference type="VEuPathDB" id="AmoebaDB:ACA1_295820"/>
<protein>
    <recommendedName>
        <fullName evidence="3">PROP1-like PPR domain-containing protein</fullName>
    </recommendedName>
</protein>
<keyword evidence="5" id="KW-1185">Reference proteome</keyword>
<evidence type="ECO:0000313" key="5">
    <source>
        <dbReference type="Proteomes" id="UP000011083"/>
    </source>
</evidence>
<proteinExistence type="predicted"/>
<dbReference type="GeneID" id="14926554"/>